<proteinExistence type="predicted"/>
<dbReference type="Gene3D" id="3.30.1150.10">
    <property type="match status" value="1"/>
</dbReference>
<sequence length="119" mass="13380">MSKFLCFLVLFLVGCQGPKQQTLTPKQRQEFPIINQWAVKFKEAVESRFPYASRYVGDTCTIRVHQPKGTNKITNMHVVEGNPELCKAAVKAIQTASDDGLLPLTPELIGEEFPLDFKP</sequence>
<dbReference type="EMBL" id="BK015690">
    <property type="protein sequence ID" value="DAE20183.1"/>
    <property type="molecule type" value="Genomic_DNA"/>
</dbReference>
<name>A0A8S5QLN8_9CAUD</name>
<reference evidence="1" key="1">
    <citation type="journal article" date="2021" name="Proc. Natl. Acad. Sci. U.S.A.">
        <title>A Catalog of Tens of Thousands of Viruses from Human Metagenomes Reveals Hidden Associations with Chronic Diseases.</title>
        <authorList>
            <person name="Tisza M.J."/>
            <person name="Buck C.B."/>
        </authorList>
    </citation>
    <scope>NUCLEOTIDE SEQUENCE</scope>
    <source>
        <strain evidence="1">CtekV29</strain>
    </source>
</reference>
<organism evidence="1">
    <name type="scientific">Siphoviridae sp. ctekV29</name>
    <dbReference type="NCBI Taxonomy" id="2826406"/>
    <lineage>
        <taxon>Viruses</taxon>
        <taxon>Duplodnaviria</taxon>
        <taxon>Heunggongvirae</taxon>
        <taxon>Uroviricota</taxon>
        <taxon>Caudoviricetes</taxon>
    </lineage>
</organism>
<dbReference type="GO" id="GO:0043213">
    <property type="term" value="P:bacteriocin transport"/>
    <property type="evidence" value="ECO:0007669"/>
    <property type="project" value="InterPro"/>
</dbReference>
<dbReference type="InterPro" id="IPR014161">
    <property type="entry name" value="Tol-Pal_TolA"/>
</dbReference>
<protein>
    <submittedName>
        <fullName evidence="1">Cell envelope integrity inner membrane protein</fullName>
    </submittedName>
</protein>
<evidence type="ECO:0000313" key="1">
    <source>
        <dbReference type="EMBL" id="DAE20183.1"/>
    </source>
</evidence>
<dbReference type="Pfam" id="PF06519">
    <property type="entry name" value="TolA"/>
    <property type="match status" value="1"/>
</dbReference>
<dbReference type="GO" id="GO:0019534">
    <property type="term" value="F:toxin transmembrane transporter activity"/>
    <property type="evidence" value="ECO:0007669"/>
    <property type="project" value="InterPro"/>
</dbReference>
<accession>A0A8S5QLN8</accession>
<dbReference type="GO" id="GO:0016020">
    <property type="term" value="C:membrane"/>
    <property type="evidence" value="ECO:0007669"/>
    <property type="project" value="InterPro"/>
</dbReference>
<dbReference type="SUPFAM" id="SSF74653">
    <property type="entry name" value="TolA/TonB C-terminal domain"/>
    <property type="match status" value="1"/>
</dbReference>
<dbReference type="PROSITE" id="PS51257">
    <property type="entry name" value="PROKAR_LIPOPROTEIN"/>
    <property type="match status" value="1"/>
</dbReference>